<organism evidence="1 2">
    <name type="scientific">Pseudomonas ulcerans</name>
    <dbReference type="NCBI Taxonomy" id="3115852"/>
    <lineage>
        <taxon>Bacteria</taxon>
        <taxon>Pseudomonadati</taxon>
        <taxon>Pseudomonadota</taxon>
        <taxon>Gammaproteobacteria</taxon>
        <taxon>Pseudomonadales</taxon>
        <taxon>Pseudomonadaceae</taxon>
        <taxon>Pseudomonas</taxon>
    </lineage>
</organism>
<dbReference type="EMBL" id="JAZDQJ010000017">
    <property type="protein sequence ID" value="MEE1934770.1"/>
    <property type="molecule type" value="Genomic_DNA"/>
</dbReference>
<dbReference type="RefSeq" id="WP_330075530.1">
    <property type="nucleotide sequence ID" value="NZ_JAZDQJ010000017.1"/>
</dbReference>
<accession>A0ABU7HT99</accession>
<evidence type="ECO:0000313" key="1">
    <source>
        <dbReference type="EMBL" id="MEE1934770.1"/>
    </source>
</evidence>
<proteinExistence type="predicted"/>
<reference evidence="1 2" key="1">
    <citation type="submission" date="2024-01" db="EMBL/GenBank/DDBJ databases">
        <title>Unpublished Manusciprt.</title>
        <authorList>
            <person name="Duman M."/>
            <person name="Valdes E.G."/>
            <person name="Ajmi N."/>
            <person name="Altun S."/>
            <person name="Saticioglu I.B."/>
        </authorList>
    </citation>
    <scope>NUCLEOTIDE SEQUENCE [LARGE SCALE GENOMIC DNA]</scope>
    <source>
        <strain evidence="1 2">148P</strain>
    </source>
</reference>
<keyword evidence="2" id="KW-1185">Reference proteome</keyword>
<protein>
    <submittedName>
        <fullName evidence="1">Uncharacterized protein</fullName>
    </submittedName>
</protein>
<gene>
    <name evidence="1" type="ORF">V0R50_16190</name>
</gene>
<comment type="caution">
    <text evidence="1">The sequence shown here is derived from an EMBL/GenBank/DDBJ whole genome shotgun (WGS) entry which is preliminary data.</text>
</comment>
<sequence>MTPPSRGYTRMLNTLVDQRTAAAPRHSPWFHLDPGERADFLAEVDARLLEIRHTTLNVLAAQHYSMQDNPRGIDEHLALLRQRRAVLDDDSPYRQALDRDIALYARQQAALHGFEGAWRKALRLLRAGNGLDSPCPGLLLRLQRMSDLLQRKIDGEGPPPRIGLFARLQGWKAVAERYRAVLDAPSPAAVAALERIPATSDALPVNLSLQLMEERPGYVRMYVALVDPSYGHRYKDLHLEHGRLVTRTRGLMNFSFGTLARSLAWQQHYRLKHEPPQAWSPTFAPIRSVLVRTAFIEAFLGDYLVSESNLRGGFLVRVMDDGWLLRVVNVDRKVCNQIGIEAFDDPAGEARVRNVRLPRRLDDLLNRHADIASFQTIALASYGRSHYDTDRDGRFVSLREVERRLGFGARLYLLELPLQGEYLAATPFAVMEVRGGRANSRHLGVAEVQSAYAHNLAFFNRLQALRELGESACPWLNSTVERSAFMDQWLRLLERNHLTPGGVLPVPGVPRDSLRDIKGNHLGKVRWERAFADRVWQWPALDPLLAGVAQQVSRHVDLAGLLDDPYLQGILFQARQWLGDPPQGLSHEARLLALLNRSLGVSDGQDRLDNAKGRSLRRQVLFQALRALAGPPGPGNRLQRPDPYLILNAQPEFLFGVDDSWLVAEDKYRGYHQFVADPEHPHSRRMNELDVPFTGGISEVMHAWSSKAPWLLDGLPTLTAYWRFQLANSAFWLRNGYYSLFETLYLAAVEEPVGEDGIGVALLALFERCRALETAPGALYDGVMALLLPVLNHDLTPADQLSVPRYSAALPLEARTDG</sequence>
<name>A0ABU7HT99_9PSED</name>
<dbReference type="Proteomes" id="UP001335100">
    <property type="component" value="Unassembled WGS sequence"/>
</dbReference>
<evidence type="ECO:0000313" key="2">
    <source>
        <dbReference type="Proteomes" id="UP001335100"/>
    </source>
</evidence>